<dbReference type="EMBL" id="BMIX01000024">
    <property type="protein sequence ID" value="GGG46772.1"/>
    <property type="molecule type" value="Genomic_DNA"/>
</dbReference>
<evidence type="ECO:0000259" key="5">
    <source>
        <dbReference type="PROSITE" id="PS51898"/>
    </source>
</evidence>
<reference evidence="8" key="1">
    <citation type="journal article" date="2019" name="Int. J. Syst. Evol. Microbiol.">
        <title>The Global Catalogue of Microorganisms (GCM) 10K type strain sequencing project: providing services to taxonomists for standard genome sequencing and annotation.</title>
        <authorList>
            <consortium name="The Broad Institute Genomics Platform"/>
            <consortium name="The Broad Institute Genome Sequencing Center for Infectious Disease"/>
            <person name="Wu L."/>
            <person name="Ma J."/>
        </authorList>
    </citation>
    <scope>NUCLEOTIDE SEQUENCE [LARGE SCALE GENOMIC DNA]</scope>
    <source>
        <strain evidence="8">CGMCC 1.15422</strain>
    </source>
</reference>
<evidence type="ECO:0000259" key="6">
    <source>
        <dbReference type="PROSITE" id="PS51900"/>
    </source>
</evidence>
<dbReference type="InterPro" id="IPR002104">
    <property type="entry name" value="Integrase_catalytic"/>
</dbReference>
<dbReference type="RefSeq" id="WP_011709119.1">
    <property type="nucleotide sequence ID" value="NZ_BMIX01000024.1"/>
</dbReference>
<dbReference type="Pfam" id="PF00589">
    <property type="entry name" value="Phage_integrase"/>
    <property type="match status" value="1"/>
</dbReference>
<accession>A0ABQ1WV56</accession>
<name>A0ABQ1WV56_9FLAO</name>
<evidence type="ECO:0008006" key="9">
    <source>
        <dbReference type="Google" id="ProtNLM"/>
    </source>
</evidence>
<dbReference type="PANTHER" id="PTHR30349:SF90">
    <property type="entry name" value="TYROSINE RECOMBINASE XERD"/>
    <property type="match status" value="1"/>
</dbReference>
<evidence type="ECO:0000256" key="4">
    <source>
        <dbReference type="PROSITE-ProRule" id="PRU01248"/>
    </source>
</evidence>
<protein>
    <recommendedName>
        <fullName evidence="9">Integrase</fullName>
    </recommendedName>
</protein>
<feature type="domain" description="Core-binding (CB)" evidence="6">
    <location>
        <begin position="113"/>
        <end position="197"/>
    </location>
</feature>
<dbReference type="PROSITE" id="PS51898">
    <property type="entry name" value="TYR_RECOMBINASE"/>
    <property type="match status" value="1"/>
</dbReference>
<dbReference type="Proteomes" id="UP000605733">
    <property type="component" value="Unassembled WGS sequence"/>
</dbReference>
<keyword evidence="2 4" id="KW-0238">DNA-binding</keyword>
<feature type="domain" description="Tyr recombinase" evidence="5">
    <location>
        <begin position="220"/>
        <end position="406"/>
    </location>
</feature>
<organism evidence="7 8">
    <name type="scientific">Christiangramia forsetii</name>
    <dbReference type="NCBI Taxonomy" id="411153"/>
    <lineage>
        <taxon>Bacteria</taxon>
        <taxon>Pseudomonadati</taxon>
        <taxon>Bacteroidota</taxon>
        <taxon>Flavobacteriia</taxon>
        <taxon>Flavobacteriales</taxon>
        <taxon>Flavobacteriaceae</taxon>
        <taxon>Christiangramia</taxon>
    </lineage>
</organism>
<proteinExistence type="predicted"/>
<dbReference type="InterPro" id="IPR011010">
    <property type="entry name" value="DNA_brk_join_enz"/>
</dbReference>
<dbReference type="Gene3D" id="1.10.150.130">
    <property type="match status" value="1"/>
</dbReference>
<dbReference type="InterPro" id="IPR010998">
    <property type="entry name" value="Integrase_recombinase_N"/>
</dbReference>
<evidence type="ECO:0000313" key="8">
    <source>
        <dbReference type="Proteomes" id="UP000605733"/>
    </source>
</evidence>
<evidence type="ECO:0000256" key="3">
    <source>
        <dbReference type="ARBA" id="ARBA00023172"/>
    </source>
</evidence>
<sequence length="425" mass="49004">MNKQIKEFHELMSKAGDYLESELSYSLSTIARYRWGWKEIKNYMVLNDIERYDQKVENSLLQNKLGGRSIPKLSENERYIYHGARMLTEFKNTGIITAPARSQRKEDPIVFGGAIGRAITGFLEHKRLKERLTVSTLYGYRKNLFPFLQYCNKNSIGSMGDIDQAFILGYLNQLDCRKKTVVQVTILALRSFMKYAYQQKLLAIDYSSKIPRYRAVDQPKLPSTYSKEEIEKLIVSVDRSNPQGKRNYAIILFAARLGLRASDISRLKFTELHWDTSTIEIKQVKTGKELVLPILPDVGNALIDYLKYGRPKSESPFVFLIAKAPYAQFHTSQVVTHVVQRAYRKAGIDIKGRKFGPHSLRHSLGFRMLEESTALPIISEVFGHKSTESTRYYLRIDLKSMRQCMLDVPPVPTNFYEQKGGVFYE</sequence>
<dbReference type="PROSITE" id="PS51900">
    <property type="entry name" value="CB"/>
    <property type="match status" value="1"/>
</dbReference>
<dbReference type="SUPFAM" id="SSF56349">
    <property type="entry name" value="DNA breaking-rejoining enzymes"/>
    <property type="match status" value="1"/>
</dbReference>
<evidence type="ECO:0000256" key="1">
    <source>
        <dbReference type="ARBA" id="ARBA00022908"/>
    </source>
</evidence>
<dbReference type="InterPro" id="IPR044068">
    <property type="entry name" value="CB"/>
</dbReference>
<dbReference type="Gene3D" id="1.10.443.10">
    <property type="entry name" value="Intergrase catalytic core"/>
    <property type="match status" value="1"/>
</dbReference>
<evidence type="ECO:0000313" key="7">
    <source>
        <dbReference type="EMBL" id="GGG46772.1"/>
    </source>
</evidence>
<keyword evidence="3" id="KW-0233">DNA recombination</keyword>
<dbReference type="InterPro" id="IPR050090">
    <property type="entry name" value="Tyrosine_recombinase_XerCD"/>
</dbReference>
<dbReference type="CDD" id="cd01188">
    <property type="entry name" value="INT_RitA_C_like"/>
    <property type="match status" value="1"/>
</dbReference>
<dbReference type="PANTHER" id="PTHR30349">
    <property type="entry name" value="PHAGE INTEGRASE-RELATED"/>
    <property type="match status" value="1"/>
</dbReference>
<keyword evidence="8" id="KW-1185">Reference proteome</keyword>
<gene>
    <name evidence="7" type="ORF">GCM10011532_33360</name>
</gene>
<comment type="caution">
    <text evidence="7">The sequence shown here is derived from an EMBL/GenBank/DDBJ whole genome shotgun (WGS) entry which is preliminary data.</text>
</comment>
<keyword evidence="1" id="KW-0229">DNA integration</keyword>
<evidence type="ECO:0000256" key="2">
    <source>
        <dbReference type="ARBA" id="ARBA00023125"/>
    </source>
</evidence>
<dbReference type="InterPro" id="IPR013762">
    <property type="entry name" value="Integrase-like_cat_sf"/>
</dbReference>